<name>A0A8H7ZML0_9FUNG</name>
<reference evidence="1 2" key="1">
    <citation type="journal article" name="Sci. Rep.">
        <title>Genome-scale phylogenetic analyses confirm Olpidium as the closest living zoosporic fungus to the non-flagellated, terrestrial fungi.</title>
        <authorList>
            <person name="Chang Y."/>
            <person name="Rochon D."/>
            <person name="Sekimoto S."/>
            <person name="Wang Y."/>
            <person name="Chovatia M."/>
            <person name="Sandor L."/>
            <person name="Salamov A."/>
            <person name="Grigoriev I.V."/>
            <person name="Stajich J.E."/>
            <person name="Spatafora J.W."/>
        </authorList>
    </citation>
    <scope>NUCLEOTIDE SEQUENCE [LARGE SCALE GENOMIC DNA]</scope>
    <source>
        <strain evidence="1">S191</strain>
    </source>
</reference>
<dbReference type="Proteomes" id="UP000673691">
    <property type="component" value="Unassembled WGS sequence"/>
</dbReference>
<keyword evidence="2" id="KW-1185">Reference proteome</keyword>
<dbReference type="EMBL" id="JAEFCI010012622">
    <property type="protein sequence ID" value="KAG5455895.1"/>
    <property type="molecule type" value="Genomic_DNA"/>
</dbReference>
<proteinExistence type="predicted"/>
<dbReference type="OrthoDB" id="2134857at2759"/>
<sequence length="189" mass="21645">MVYERYLQSVVDVLPPDYLDVNEPHINDILMRHKTLVETNEDLIRTIQGHTDRIEGEQTYLTEMVKEKNDKVLVANSEMGTAQKILDKRKLDCAYVEQKLEERDRTGKTRAPIDNIYDRVGVRNPPFSMTLTDKLSAIMERVLDLSRESSFIAVAPGRPEKGLTSPCSCPLFVTQTLLTKPRALFMPTY</sequence>
<accession>A0A8H7ZML0</accession>
<protein>
    <submittedName>
        <fullName evidence="1">Uncharacterized protein</fullName>
    </submittedName>
</protein>
<organism evidence="1 2">
    <name type="scientific">Olpidium bornovanus</name>
    <dbReference type="NCBI Taxonomy" id="278681"/>
    <lineage>
        <taxon>Eukaryota</taxon>
        <taxon>Fungi</taxon>
        <taxon>Fungi incertae sedis</taxon>
        <taxon>Olpidiomycota</taxon>
        <taxon>Olpidiomycotina</taxon>
        <taxon>Olpidiomycetes</taxon>
        <taxon>Olpidiales</taxon>
        <taxon>Olpidiaceae</taxon>
        <taxon>Olpidium</taxon>
    </lineage>
</organism>
<comment type="caution">
    <text evidence="1">The sequence shown here is derived from an EMBL/GenBank/DDBJ whole genome shotgun (WGS) entry which is preliminary data.</text>
</comment>
<evidence type="ECO:0000313" key="2">
    <source>
        <dbReference type="Proteomes" id="UP000673691"/>
    </source>
</evidence>
<gene>
    <name evidence="1" type="ORF">BJ554DRAFT_4523</name>
</gene>
<evidence type="ECO:0000313" key="1">
    <source>
        <dbReference type="EMBL" id="KAG5455895.1"/>
    </source>
</evidence>
<dbReference type="AlphaFoldDB" id="A0A8H7ZML0"/>